<dbReference type="OrthoDB" id="5344363at2"/>
<reference evidence="1 2" key="1">
    <citation type="submission" date="2015-09" db="EMBL/GenBank/DDBJ databases">
        <title>Identification and resolution of microdiversity through metagenomic sequencing of parallel consortia.</title>
        <authorList>
            <person name="Nelson W.C."/>
            <person name="Romine M.F."/>
            <person name="Lindemann S.R."/>
        </authorList>
    </citation>
    <scope>NUCLEOTIDE SEQUENCE [LARGE SCALE GENOMIC DNA]</scope>
    <source>
        <strain evidence="1">HL-55</strain>
    </source>
</reference>
<evidence type="ECO:0000313" key="1">
    <source>
        <dbReference type="EMBL" id="KPQ29483.1"/>
    </source>
</evidence>
<dbReference type="AlphaFoldDB" id="A0A0P7YG66"/>
<comment type="caution">
    <text evidence="1">The sequence shown here is derived from an EMBL/GenBank/DDBJ whole genome shotgun (WGS) entry which is preliminary data.</text>
</comment>
<evidence type="ECO:0000313" key="2">
    <source>
        <dbReference type="Proteomes" id="UP000050416"/>
    </source>
</evidence>
<sequence>MSASHPSPSTVCWSVQQMLREYVGTQRIAEIIYQDPAGQICSVHATIRDLLSRAGHDFLVLGTGKVVGVEHIIMIDGQRFTKE</sequence>
<dbReference type="Proteomes" id="UP000050416">
    <property type="component" value="Unassembled WGS sequence"/>
</dbReference>
<dbReference type="EMBL" id="LJZQ01000006">
    <property type="protein sequence ID" value="KPQ29483.1"/>
    <property type="molecule type" value="Genomic_DNA"/>
</dbReference>
<evidence type="ECO:0008006" key="3">
    <source>
        <dbReference type="Google" id="ProtNLM"/>
    </source>
</evidence>
<dbReference type="PATRIC" id="fig|1305731.5.peg.2803"/>
<name>A0A0P7YG66_9GAMM</name>
<proteinExistence type="predicted"/>
<organism evidence="1 2">
    <name type="scientific">Marinobacter excellens HL-55</name>
    <dbReference type="NCBI Taxonomy" id="1305731"/>
    <lineage>
        <taxon>Bacteria</taxon>
        <taxon>Pseudomonadati</taxon>
        <taxon>Pseudomonadota</taxon>
        <taxon>Gammaproteobacteria</taxon>
        <taxon>Pseudomonadales</taxon>
        <taxon>Marinobacteraceae</taxon>
        <taxon>Marinobacter</taxon>
    </lineage>
</organism>
<protein>
    <recommendedName>
        <fullName evidence="3">Rho-binding antiterminator</fullName>
    </recommendedName>
</protein>
<gene>
    <name evidence="1" type="ORF">HLUCCX14_06480</name>
</gene>
<accession>A0A0P7YG66</accession>
<dbReference type="STRING" id="1305731.GCA_000934705_00333"/>